<dbReference type="Gene3D" id="2.40.400.10">
    <property type="entry name" value="Acetoacetate decarboxylase-like"/>
    <property type="match status" value="1"/>
</dbReference>
<dbReference type="InterPro" id="IPR023375">
    <property type="entry name" value="ADC_dom_sf"/>
</dbReference>
<dbReference type="InterPro" id="IPR018644">
    <property type="entry name" value="DUF2071"/>
</dbReference>
<dbReference type="SUPFAM" id="SSF160104">
    <property type="entry name" value="Acetoacetate decarboxylase-like"/>
    <property type="match status" value="1"/>
</dbReference>
<dbReference type="RefSeq" id="WP_189965099.1">
    <property type="nucleotide sequence ID" value="NZ_BMVL01000002.1"/>
</dbReference>
<reference evidence="1 2" key="1">
    <citation type="submission" date="2021-03" db="EMBL/GenBank/DDBJ databases">
        <title>Genomic Encyclopedia of Type Strains, Phase IV (KMG-IV): sequencing the most valuable type-strain genomes for metagenomic binning, comparative biology and taxonomic classification.</title>
        <authorList>
            <person name="Goeker M."/>
        </authorList>
    </citation>
    <scope>NUCLEOTIDE SEQUENCE [LARGE SCALE GENOMIC DNA]</scope>
    <source>
        <strain evidence="1 2">DSM 40526</strain>
    </source>
</reference>
<accession>A0ABS4KWY6</accession>
<dbReference type="Pfam" id="PF09844">
    <property type="entry name" value="DUF2071"/>
    <property type="match status" value="1"/>
</dbReference>
<dbReference type="Proteomes" id="UP001519310">
    <property type="component" value="Unassembled WGS sequence"/>
</dbReference>
<sequence length="248" mass="26917">MRQPRLSSVIERRLLVNYRVAPDAAARLLPEPLRPQLVNGHAVAGICLLRLGSVRPVWAPRAFGLRSENAAHRIAVEWDGPDGVETGVYIPRRDTASPLNVWAGGRVFPGEHGRADFEVHETPGQVRVAFATRDGDTRVDVTVEPSDELRGSELFADLAEASRFFQEGAKGYSATGSGRHLDGMELHTDAWHVEAGRVRSAASSFFDDPDRFPPGSATLDCALVMRNVPAGWRPLPAMAADRGLPLAG</sequence>
<evidence type="ECO:0000313" key="2">
    <source>
        <dbReference type="Proteomes" id="UP001519310"/>
    </source>
</evidence>
<evidence type="ECO:0000313" key="1">
    <source>
        <dbReference type="EMBL" id="MBP2034549.1"/>
    </source>
</evidence>
<gene>
    <name evidence="1" type="ORF">J2Z77_000333</name>
</gene>
<comment type="caution">
    <text evidence="1">The sequence shown here is derived from an EMBL/GenBank/DDBJ whole genome shotgun (WGS) entry which is preliminary data.</text>
</comment>
<proteinExistence type="predicted"/>
<dbReference type="EMBL" id="JAGGLQ010000001">
    <property type="protein sequence ID" value="MBP2034549.1"/>
    <property type="molecule type" value="Genomic_DNA"/>
</dbReference>
<organism evidence="1 2">
    <name type="scientific">Streptomyces avidinii</name>
    <dbReference type="NCBI Taxonomy" id="1895"/>
    <lineage>
        <taxon>Bacteria</taxon>
        <taxon>Bacillati</taxon>
        <taxon>Actinomycetota</taxon>
        <taxon>Actinomycetes</taxon>
        <taxon>Kitasatosporales</taxon>
        <taxon>Streptomycetaceae</taxon>
        <taxon>Streptomyces</taxon>
    </lineage>
</organism>
<name>A0ABS4KWY6_STRAV</name>
<protein>
    <recommendedName>
        <fullName evidence="3">DUF2071 domain-containing protein</fullName>
    </recommendedName>
</protein>
<keyword evidence="2" id="KW-1185">Reference proteome</keyword>
<evidence type="ECO:0008006" key="3">
    <source>
        <dbReference type="Google" id="ProtNLM"/>
    </source>
</evidence>